<name>A0A1G6VMZ7_9GAMM</name>
<evidence type="ECO:0000256" key="5">
    <source>
        <dbReference type="SAM" id="Phobius"/>
    </source>
</evidence>
<dbReference type="GO" id="GO:0022857">
    <property type="term" value="F:transmembrane transporter activity"/>
    <property type="evidence" value="ECO:0007669"/>
    <property type="project" value="InterPro"/>
</dbReference>
<dbReference type="InterPro" id="IPR006143">
    <property type="entry name" value="RND_pump_MFP"/>
</dbReference>
<dbReference type="STRING" id="265719.SAMN04488509_103170"/>
<dbReference type="Gene3D" id="2.40.420.20">
    <property type="match status" value="1"/>
</dbReference>
<reference evidence="6 7" key="1">
    <citation type="submission" date="2016-10" db="EMBL/GenBank/DDBJ databases">
        <authorList>
            <person name="de Groot N.N."/>
        </authorList>
    </citation>
    <scope>NUCLEOTIDE SEQUENCE [LARGE SCALE GENOMIC DNA]</scope>
    <source>
        <strain evidence="6 7">DSM 16957</strain>
    </source>
</reference>
<dbReference type="InterPro" id="IPR050465">
    <property type="entry name" value="UPF0194_transport"/>
</dbReference>
<dbReference type="Gene3D" id="2.40.30.170">
    <property type="match status" value="1"/>
</dbReference>
<dbReference type="PANTHER" id="PTHR32347">
    <property type="entry name" value="EFFLUX SYSTEM COMPONENT YKNX-RELATED"/>
    <property type="match status" value="1"/>
</dbReference>
<dbReference type="EMBL" id="FNAG01000003">
    <property type="protein sequence ID" value="SDD54763.1"/>
    <property type="molecule type" value="Genomic_DNA"/>
</dbReference>
<feature type="coiled-coil region" evidence="4">
    <location>
        <begin position="216"/>
        <end position="243"/>
    </location>
</feature>
<accession>A0A1G6VMZ7</accession>
<evidence type="ECO:0000313" key="7">
    <source>
        <dbReference type="Proteomes" id="UP000199603"/>
    </source>
</evidence>
<dbReference type="RefSeq" id="WP_091241316.1">
    <property type="nucleotide sequence ID" value="NZ_FNAG01000003.1"/>
</dbReference>
<sequence>MIRDTAAQDRALAPATLPLWQRPALRRGALIALPLLLGLWGLSGWLSAERGVSAERLRIAEVSRGTLIRDAVVDGRVVAAVSPTLYAPSAGTVSLRTQAGAGVKAGDVLLEIDSPELKSELSREQASLASLEAEVGRQRIEAEKLRQLARRTLDEADIALNARRRDLARTERAHRMGALAEIEVLRAQDAVKSAEIVREHALRGVDLESRSVGFDLATREQAMQRQKLAVQELERRVDALRLLAPIDGQVGTVSVIDRAVVAANAPLVTVVDLSRLQAEIEVPETFADDVGLGLEVSVRLPQGEAPGRVIAISPEVVANRVRVRVDFEGGQPAGLRQNQRLSARLMFESKPDAVIVQRGPFVEAQGGRHAWVMDGDIAVRRPIRLGAQSVGAVEILEGVAPGERIVIAGTELFEDAERVAVR</sequence>
<evidence type="ECO:0000256" key="4">
    <source>
        <dbReference type="SAM" id="Coils"/>
    </source>
</evidence>
<dbReference type="Proteomes" id="UP000199603">
    <property type="component" value="Unassembled WGS sequence"/>
</dbReference>
<organism evidence="6 7">
    <name type="scientific">Aquimonas voraii</name>
    <dbReference type="NCBI Taxonomy" id="265719"/>
    <lineage>
        <taxon>Bacteria</taxon>
        <taxon>Pseudomonadati</taxon>
        <taxon>Pseudomonadota</taxon>
        <taxon>Gammaproteobacteria</taxon>
        <taxon>Lysobacterales</taxon>
        <taxon>Lysobacteraceae</taxon>
        <taxon>Aquimonas</taxon>
    </lineage>
</organism>
<protein>
    <submittedName>
        <fullName evidence="6">HlyD family secretion protein</fullName>
    </submittedName>
</protein>
<dbReference type="GO" id="GO:0016020">
    <property type="term" value="C:membrane"/>
    <property type="evidence" value="ECO:0007669"/>
    <property type="project" value="InterPro"/>
</dbReference>
<comment type="similarity">
    <text evidence="2">Belongs to the membrane fusion protein (MFP) (TC 8.A.1) family.</text>
</comment>
<keyword evidence="5" id="KW-0812">Transmembrane</keyword>
<feature type="transmembrane region" description="Helical" evidence="5">
    <location>
        <begin position="29"/>
        <end position="48"/>
    </location>
</feature>
<keyword evidence="5" id="KW-0472">Membrane</keyword>
<evidence type="ECO:0000256" key="2">
    <source>
        <dbReference type="ARBA" id="ARBA00009477"/>
    </source>
</evidence>
<dbReference type="Gene3D" id="1.10.287.470">
    <property type="entry name" value="Helix hairpin bin"/>
    <property type="match status" value="1"/>
</dbReference>
<feature type="coiled-coil region" evidence="4">
    <location>
        <begin position="114"/>
        <end position="148"/>
    </location>
</feature>
<keyword evidence="7" id="KW-1185">Reference proteome</keyword>
<evidence type="ECO:0000256" key="1">
    <source>
        <dbReference type="ARBA" id="ARBA00004196"/>
    </source>
</evidence>
<dbReference type="AlphaFoldDB" id="A0A1G6VMZ7"/>
<dbReference type="GO" id="GO:0030313">
    <property type="term" value="C:cell envelope"/>
    <property type="evidence" value="ECO:0007669"/>
    <property type="project" value="UniProtKB-SubCell"/>
</dbReference>
<proteinExistence type="inferred from homology"/>
<gene>
    <name evidence="6" type="ORF">SAMN04488509_103170</name>
</gene>
<keyword evidence="5" id="KW-1133">Transmembrane helix</keyword>
<evidence type="ECO:0000313" key="6">
    <source>
        <dbReference type="EMBL" id="SDD54763.1"/>
    </source>
</evidence>
<comment type="subcellular location">
    <subcellularLocation>
        <location evidence="1">Cell envelope</location>
    </subcellularLocation>
</comment>
<dbReference type="PANTHER" id="PTHR32347:SF14">
    <property type="entry name" value="EFFLUX SYSTEM COMPONENT YKNX-RELATED"/>
    <property type="match status" value="1"/>
</dbReference>
<dbReference type="OrthoDB" id="5752864at2"/>
<dbReference type="NCBIfam" id="TIGR01730">
    <property type="entry name" value="RND_mfp"/>
    <property type="match status" value="1"/>
</dbReference>
<evidence type="ECO:0000256" key="3">
    <source>
        <dbReference type="ARBA" id="ARBA00023054"/>
    </source>
</evidence>
<dbReference type="SUPFAM" id="SSF111369">
    <property type="entry name" value="HlyD-like secretion proteins"/>
    <property type="match status" value="2"/>
</dbReference>
<keyword evidence="3 4" id="KW-0175">Coiled coil</keyword>
<dbReference type="Gene3D" id="2.40.50.100">
    <property type="match status" value="1"/>
</dbReference>